<dbReference type="RefSeq" id="WP_048914689.1">
    <property type="nucleotide sequence ID" value="NZ_CP142210.1"/>
</dbReference>
<keyword evidence="2" id="KW-1185">Reference proteome</keyword>
<accession>A0ABU8DF18</accession>
<gene>
    <name evidence="1" type="ORF">V8N49_10605</name>
</gene>
<evidence type="ECO:0000313" key="1">
    <source>
        <dbReference type="EMBL" id="MEI2682108.1"/>
    </source>
</evidence>
<dbReference type="Proteomes" id="UP001306592">
    <property type="component" value="Unassembled WGS sequence"/>
</dbReference>
<organism evidence="1 2">
    <name type="scientific">Erwinia aphidicola</name>
    <dbReference type="NCBI Taxonomy" id="68334"/>
    <lineage>
        <taxon>Bacteria</taxon>
        <taxon>Pseudomonadati</taxon>
        <taxon>Pseudomonadota</taxon>
        <taxon>Gammaproteobacteria</taxon>
        <taxon>Enterobacterales</taxon>
        <taxon>Erwiniaceae</taxon>
        <taxon>Erwinia</taxon>
    </lineage>
</organism>
<proteinExistence type="predicted"/>
<comment type="caution">
    <text evidence="1">The sequence shown here is derived from an EMBL/GenBank/DDBJ whole genome shotgun (WGS) entry which is preliminary data.</text>
</comment>
<name>A0ABU8DF18_ERWAP</name>
<dbReference type="GeneID" id="89473487"/>
<reference evidence="1 2" key="1">
    <citation type="submission" date="2024-02" db="EMBL/GenBank/DDBJ databases">
        <title>First report Erwinia aphidicola in onion in Chile.</title>
        <authorList>
            <person name="Valenzuela M."/>
            <person name="Pena M."/>
            <person name="Dutta B."/>
        </authorList>
    </citation>
    <scope>NUCLEOTIDE SEQUENCE [LARGE SCALE GENOMIC DNA]</scope>
    <source>
        <strain evidence="1 2">QCJ3A</strain>
    </source>
</reference>
<evidence type="ECO:0000313" key="2">
    <source>
        <dbReference type="Proteomes" id="UP001306592"/>
    </source>
</evidence>
<sequence>MEKKHFFSQLAQWPLINFDHAKIVVDGKKGMVDSWANLYVYDRNESEARLFIRHVAAGTDLESLTEIYNGWTKEYRKSLKSILNIRK</sequence>
<dbReference type="EMBL" id="JBANEI010000005">
    <property type="protein sequence ID" value="MEI2682108.1"/>
    <property type="molecule type" value="Genomic_DNA"/>
</dbReference>
<protein>
    <submittedName>
        <fullName evidence="1">Uncharacterized protein</fullName>
    </submittedName>
</protein>